<dbReference type="InterPro" id="IPR021109">
    <property type="entry name" value="Peptidase_aspartic_dom_sf"/>
</dbReference>
<dbReference type="STRING" id="70415.A0A5S6QFS9"/>
<dbReference type="Pfam" id="PF13650">
    <property type="entry name" value="Asp_protease_2"/>
    <property type="match status" value="1"/>
</dbReference>
<dbReference type="PANTHER" id="PTHR36943">
    <property type="entry name" value="CCHC-TYPE DOMAIN-CONTAINING PROTEIN"/>
    <property type="match status" value="1"/>
</dbReference>
<name>A0A5S6QFS9_TRIMR</name>
<evidence type="ECO:0000313" key="1">
    <source>
        <dbReference type="Proteomes" id="UP000046395"/>
    </source>
</evidence>
<dbReference type="Gene3D" id="2.40.70.10">
    <property type="entry name" value="Acid Proteases"/>
    <property type="match status" value="1"/>
</dbReference>
<dbReference type="Proteomes" id="UP000046395">
    <property type="component" value="Unassembled WGS sequence"/>
</dbReference>
<dbReference type="WBParaSite" id="TMUE_2000006039.1">
    <property type="protein sequence ID" value="TMUE_2000006039.1"/>
    <property type="gene ID" value="WBGene00299432"/>
</dbReference>
<dbReference type="SUPFAM" id="SSF50630">
    <property type="entry name" value="Acid proteases"/>
    <property type="match status" value="1"/>
</dbReference>
<dbReference type="PANTHER" id="PTHR36943:SF1">
    <property type="entry name" value="CCHC-TYPE DOMAIN-CONTAINING PROTEIN"/>
    <property type="match status" value="1"/>
</dbReference>
<keyword evidence="1" id="KW-1185">Reference proteome</keyword>
<organism evidence="1 2">
    <name type="scientific">Trichuris muris</name>
    <name type="common">Mouse whipworm</name>
    <dbReference type="NCBI Taxonomy" id="70415"/>
    <lineage>
        <taxon>Eukaryota</taxon>
        <taxon>Metazoa</taxon>
        <taxon>Ecdysozoa</taxon>
        <taxon>Nematoda</taxon>
        <taxon>Enoplea</taxon>
        <taxon>Dorylaimia</taxon>
        <taxon>Trichinellida</taxon>
        <taxon>Trichuridae</taxon>
        <taxon>Trichuris</taxon>
    </lineage>
</organism>
<accession>A0A5S6QFS9</accession>
<sequence>MVIKGERNLKILWDMADKDGLSKVLAAMAKQQEQQHQMLEALRLLISSRREPERSSAPSFPAYDKTTERWLTYIGRLEQHFGANRITDNAQKRAYLLSWIGNECFALFQRLFSREDFGQQSYECLVAALTEHRASKTHIIADLRGVAQDCHYVCDNPKCTAAFVDGLIRDMIILPTPHEQVRTTALQYANPSLDQVISIAQSFEASQSTTATIKGGSSVSWPEVHRVGKDTSFPRRHQTPRANEKDIRVRSCPSCWIQHTRSLCPMRKAICRKCRKVRHIAIVCLFEAALPASARSKFTQHQDKVKLVASEVRTLERVFSCRPAVISRSVQRQMWIDLLVNGAAIAFQVDTGATCSMIGLPAYRKLGSPVCEPAAQVLKSYGGQQIPVRGSLMVTVQCGSRSRVLPLLVTDLPNGCNLFGIDWFDAFNFEVSVAFPPFGKQYTLLVGSVEASPVVLSSAEESQRSQLGVRNLEDKYKSLFSPGLGDVYLFTLICN</sequence>
<proteinExistence type="predicted"/>
<dbReference type="AlphaFoldDB" id="A0A5S6QFS9"/>
<protein>
    <submittedName>
        <fullName evidence="2">Peptidase A2 domain-containing protein</fullName>
    </submittedName>
</protein>
<reference evidence="2" key="1">
    <citation type="submission" date="2019-12" db="UniProtKB">
        <authorList>
            <consortium name="WormBaseParasite"/>
        </authorList>
    </citation>
    <scope>IDENTIFICATION</scope>
</reference>
<evidence type="ECO:0000313" key="2">
    <source>
        <dbReference type="WBParaSite" id="TMUE_2000006039.1"/>
    </source>
</evidence>